<dbReference type="GO" id="GO:0003676">
    <property type="term" value="F:nucleic acid binding"/>
    <property type="evidence" value="ECO:0007669"/>
    <property type="project" value="InterPro"/>
</dbReference>
<name>A0A7Y0N1R2_VIBAL</name>
<dbReference type="Pfam" id="PF00075">
    <property type="entry name" value="RNase_H"/>
    <property type="match status" value="1"/>
</dbReference>
<proteinExistence type="predicted"/>
<evidence type="ECO:0000313" key="3">
    <source>
        <dbReference type="Proteomes" id="UP000565155"/>
    </source>
</evidence>
<accession>A0A7Y0N1R2</accession>
<dbReference type="InterPro" id="IPR012337">
    <property type="entry name" value="RNaseH-like_sf"/>
</dbReference>
<dbReference type="Proteomes" id="UP000565155">
    <property type="component" value="Unassembled WGS sequence"/>
</dbReference>
<dbReference type="GO" id="GO:0004523">
    <property type="term" value="F:RNA-DNA hybrid ribonuclease activity"/>
    <property type="evidence" value="ECO:0007669"/>
    <property type="project" value="InterPro"/>
</dbReference>
<protein>
    <submittedName>
        <fullName evidence="2">Ribonuclease H</fullName>
    </submittedName>
</protein>
<dbReference type="InterPro" id="IPR036397">
    <property type="entry name" value="RNaseH_sf"/>
</dbReference>
<evidence type="ECO:0000259" key="1">
    <source>
        <dbReference type="PROSITE" id="PS50879"/>
    </source>
</evidence>
<organism evidence="2 3">
    <name type="scientific">Vibrio alginolyticus</name>
    <dbReference type="NCBI Taxonomy" id="663"/>
    <lineage>
        <taxon>Bacteria</taxon>
        <taxon>Pseudomonadati</taxon>
        <taxon>Pseudomonadota</taxon>
        <taxon>Gammaproteobacteria</taxon>
        <taxon>Vibrionales</taxon>
        <taxon>Vibrionaceae</taxon>
        <taxon>Vibrio</taxon>
    </lineage>
</organism>
<gene>
    <name evidence="2" type="ORF">HKB35_25070</name>
</gene>
<dbReference type="InterPro" id="IPR002156">
    <property type="entry name" value="RNaseH_domain"/>
</dbReference>
<dbReference type="SUPFAM" id="SSF53098">
    <property type="entry name" value="Ribonuclease H-like"/>
    <property type="match status" value="1"/>
</dbReference>
<reference evidence="2 3" key="1">
    <citation type="submission" date="2020-04" db="EMBL/GenBank/DDBJ databases">
        <title>Whole-genome sequencing of Vibrio spp. from China reveals different genetic environments of blaCTX-M-14 among diverse lineages.</title>
        <authorList>
            <person name="Zheng Z."/>
            <person name="Ye L."/>
            <person name="Chen S."/>
        </authorList>
    </citation>
    <scope>NUCLEOTIDE SEQUENCE [LARGE SCALE GENOMIC DNA]</scope>
    <source>
        <strain evidence="2 3">Vb1636</strain>
    </source>
</reference>
<comment type="caution">
    <text evidence="2">The sequence shown here is derived from an EMBL/GenBank/DDBJ whole genome shotgun (WGS) entry which is preliminary data.</text>
</comment>
<dbReference type="Gene3D" id="3.30.420.10">
    <property type="entry name" value="Ribonuclease H-like superfamily/Ribonuclease H"/>
    <property type="match status" value="1"/>
</dbReference>
<feature type="non-terminal residue" evidence="2">
    <location>
        <position position="1"/>
    </location>
</feature>
<dbReference type="PROSITE" id="PS50879">
    <property type="entry name" value="RNASE_H_1"/>
    <property type="match status" value="1"/>
</dbReference>
<feature type="domain" description="RNase H type-1" evidence="1">
    <location>
        <begin position="1"/>
        <end position="42"/>
    </location>
</feature>
<sequence length="45" mass="4970">DLWMLIDELKAIRPRVSVEHVAGHSGIKGNEHSDCLARQAAEGKM</sequence>
<dbReference type="AlphaFoldDB" id="A0A7Y0N1R2"/>
<dbReference type="EMBL" id="JABCMA010000222">
    <property type="protein sequence ID" value="NMR76861.1"/>
    <property type="molecule type" value="Genomic_DNA"/>
</dbReference>
<evidence type="ECO:0000313" key="2">
    <source>
        <dbReference type="EMBL" id="NMR76861.1"/>
    </source>
</evidence>